<keyword evidence="4" id="KW-0175">Coiled coil</keyword>
<evidence type="ECO:0000313" key="6">
    <source>
        <dbReference type="EMBL" id="MBE1607231.1"/>
    </source>
</evidence>
<dbReference type="GO" id="GO:0016301">
    <property type="term" value="F:kinase activity"/>
    <property type="evidence" value="ECO:0007669"/>
    <property type="project" value="UniProtKB-KW"/>
</dbReference>
<dbReference type="PANTHER" id="PTHR24421">
    <property type="entry name" value="NITRATE/NITRITE SENSOR PROTEIN NARX-RELATED"/>
    <property type="match status" value="1"/>
</dbReference>
<evidence type="ECO:0000256" key="3">
    <source>
        <dbReference type="ARBA" id="ARBA00023012"/>
    </source>
</evidence>
<dbReference type="Gene3D" id="3.30.450.40">
    <property type="match status" value="2"/>
</dbReference>
<dbReference type="Gene3D" id="3.30.565.10">
    <property type="entry name" value="Histidine kinase-like ATPase, C-terminal domain"/>
    <property type="match status" value="1"/>
</dbReference>
<evidence type="ECO:0000256" key="1">
    <source>
        <dbReference type="ARBA" id="ARBA00022679"/>
    </source>
</evidence>
<proteinExistence type="predicted"/>
<dbReference type="InterPro" id="IPR003018">
    <property type="entry name" value="GAF"/>
</dbReference>
<dbReference type="InterPro" id="IPR050482">
    <property type="entry name" value="Sensor_HK_TwoCompSys"/>
</dbReference>
<dbReference type="GO" id="GO:0000160">
    <property type="term" value="P:phosphorelay signal transduction system"/>
    <property type="evidence" value="ECO:0007669"/>
    <property type="project" value="UniProtKB-KW"/>
</dbReference>
<evidence type="ECO:0000313" key="7">
    <source>
        <dbReference type="Proteomes" id="UP000638648"/>
    </source>
</evidence>
<dbReference type="InterPro" id="IPR029016">
    <property type="entry name" value="GAF-like_dom_sf"/>
</dbReference>
<feature type="coiled-coil region" evidence="4">
    <location>
        <begin position="377"/>
        <end position="411"/>
    </location>
</feature>
<keyword evidence="3" id="KW-0902">Two-component regulatory system</keyword>
<name>A0A927RJI0_9ACTN</name>
<organism evidence="6 7">
    <name type="scientific">Actinopolymorpha pittospori</name>
    <dbReference type="NCBI Taxonomy" id="648752"/>
    <lineage>
        <taxon>Bacteria</taxon>
        <taxon>Bacillati</taxon>
        <taxon>Actinomycetota</taxon>
        <taxon>Actinomycetes</taxon>
        <taxon>Propionibacteriales</taxon>
        <taxon>Actinopolymorphaceae</taxon>
        <taxon>Actinopolymorpha</taxon>
    </lineage>
</organism>
<dbReference type="AlphaFoldDB" id="A0A927RJI0"/>
<sequence>MPGAGESGGSRSTVAPLTDGLAPDLALTLRSIVESAAEQVSAQFAILIASIPGEHVSTFVTFGFPEEPDRTRELRALDSIDDLPELTGLSCIEDIDRYRAAHALPPRSSVLTNLIGAPIYLDEQPLGCLYLANKRGPRAFTGEDEEPVLAMATAAAAAIENARLFRVEQRRQQWLEAALEMTRVLLSDVGRIQAARVAVRLLRGVAAADYAAFVLLDDAYQGGAIAFEAVDGLDMGHLAGTPGRLQGITARVAATGEGVVSPRITEEPDFDPPAPVAKALSVLGPGMYLPLAAAGRVFGVLIIGWRRGASDDHVAPTEVRMVEMIAGQVALALQEVQARSLVMEDRDRIAHDLREVTVGRLFAVDAHLLGTVAMISERDARDRVNDAIDELRDTNQQLRSAISTLDQAETSEPRPASDLMIDEIDAARTTFGFTPRLIIHGSLDRDLPPYLGRELAGGLREALVNAASHEAPSSVEVDVTVTASQVSVLVSDDGRQREQQPTPGALGQLRARSERLGGSCGVRQGATPGTTVVEWKVPLTIPRASGPR</sequence>
<keyword evidence="7" id="KW-1185">Reference proteome</keyword>
<dbReference type="InterPro" id="IPR036890">
    <property type="entry name" value="HATPase_C_sf"/>
</dbReference>
<dbReference type="SMART" id="SM00065">
    <property type="entry name" value="GAF"/>
    <property type="match status" value="2"/>
</dbReference>
<gene>
    <name evidence="6" type="ORF">HEB94_004079</name>
</gene>
<protein>
    <submittedName>
        <fullName evidence="6">GAF domain-containing protein</fullName>
    </submittedName>
</protein>
<evidence type="ECO:0000256" key="2">
    <source>
        <dbReference type="ARBA" id="ARBA00022777"/>
    </source>
</evidence>
<accession>A0A927RJI0</accession>
<dbReference type="EMBL" id="JADBEM010000001">
    <property type="protein sequence ID" value="MBE1607231.1"/>
    <property type="molecule type" value="Genomic_DNA"/>
</dbReference>
<reference evidence="6" key="1">
    <citation type="submission" date="2020-10" db="EMBL/GenBank/DDBJ databases">
        <title>Sequencing the genomes of 1000 actinobacteria strains.</title>
        <authorList>
            <person name="Klenk H.-P."/>
        </authorList>
    </citation>
    <scope>NUCLEOTIDE SEQUENCE</scope>
    <source>
        <strain evidence="6">DSM 45354</strain>
    </source>
</reference>
<feature type="domain" description="GAF" evidence="5">
    <location>
        <begin position="190"/>
        <end position="343"/>
    </location>
</feature>
<dbReference type="SUPFAM" id="SSF55874">
    <property type="entry name" value="ATPase domain of HSP90 chaperone/DNA topoisomerase II/histidine kinase"/>
    <property type="match status" value="1"/>
</dbReference>
<comment type="caution">
    <text evidence="6">The sequence shown here is derived from an EMBL/GenBank/DDBJ whole genome shotgun (WGS) entry which is preliminary data.</text>
</comment>
<dbReference type="Pfam" id="PF13185">
    <property type="entry name" value="GAF_2"/>
    <property type="match status" value="1"/>
</dbReference>
<dbReference type="Proteomes" id="UP000638648">
    <property type="component" value="Unassembled WGS sequence"/>
</dbReference>
<dbReference type="SUPFAM" id="SSF55781">
    <property type="entry name" value="GAF domain-like"/>
    <property type="match status" value="2"/>
</dbReference>
<evidence type="ECO:0000259" key="5">
    <source>
        <dbReference type="SMART" id="SM00065"/>
    </source>
</evidence>
<evidence type="ECO:0000256" key="4">
    <source>
        <dbReference type="SAM" id="Coils"/>
    </source>
</evidence>
<feature type="domain" description="GAF" evidence="5">
    <location>
        <begin position="24"/>
        <end position="169"/>
    </location>
</feature>
<keyword evidence="1" id="KW-0808">Transferase</keyword>
<keyword evidence="2" id="KW-0418">Kinase</keyword>
<dbReference type="Pfam" id="PF01590">
    <property type="entry name" value="GAF"/>
    <property type="match status" value="1"/>
</dbReference>
<dbReference type="RefSeq" id="WP_192751210.1">
    <property type="nucleotide sequence ID" value="NZ_BAABJL010000158.1"/>
</dbReference>
<dbReference type="PANTHER" id="PTHR24421:SF61">
    <property type="entry name" value="OXYGEN SENSOR HISTIDINE KINASE NREB"/>
    <property type="match status" value="1"/>
</dbReference>